<dbReference type="AlphaFoldDB" id="A0A9Q8PDK3"/>
<sequence>MRRWNGLRAPTVAFNTRGRCVRQVLCPLQHLRPYQQATANDRHRDAPDQVRPNRNTTTLSQYAIFSRIKAPERRLEEWAALLDGALPPHLREWSTTPPSLSAIDAAEILLAAQYPSEPKDEPFDLLFHLGMEKGRWSAVVWLIKRLVEKFAVRHEEDSGFAAANAMWNIGRSLEAATDGRVGGRAEALALDFPLNDASSARVAKASLDELTAGRTADFASLEKMQHNALGQIWRTLGAMTKVCAGGDIRAEVLEIIAYLHHKEVMPVSIYHSEPHPDPSAVQQPPLLSLLSSRILTSLSDAAWRAHEKLVVEEAKANDARYLGLRPEVPGSVYRVRVAGLRIEVWMELILWSCLHGGWADQGAEILNMISYDSSWTAVSWREYARSIHSGNRFDESWEYAFKTRASSSMDAPQGEQLQVERTVSAEVVNAYVDAVACTVHTGQTDPELTIASTHKLLRRLKSLLTRSKSQLSISTGSWDALILRSLDAQGVKFEANAMVSDMLVSLSPGLDQGLERKNTQDLPSYVLDGGMAMQGILHRVLYGQIASGNYEAAVAAFSRIQNRADRDKRTSLESFIGQGQPLRPLSEDDLFTSNLPGIEYPAFDVQIPTSILGSFLDLVTKAEDWHLGRWLLHNEDVDGPLIRSEMYHDPFLEPAVIRYAVESNDKGLLAKFKDRNLRPESLRAIFDTQIEAKHWDAAIKILKLLYERRKSWNMTNLARVARVMLKELAMLATGDIGAAREFEAVKRVFCDMCSGRYLSHKRMTDAHALNVRNLLVVLAAVREPLAEICLEIMSPTKRRYDWFSLNKTDFNIVLSGVVDVHGSAAGRRLLEVFWPRSARSVTDSAARMSRTRGHLARVPGGRPDPLDSIERNRIAVRVHEGAIDEQELVVYGGLIPNSETILIILWKALTEVGSKQQDNAHSAGHSAITAAGDDDDGAVLTSKSMVAWGIRRLAELPYVDISVLEQIDGFLAAHEMHDLRAHLSEIVHDAKRDIVAEFEEENQIPHSSEVDGH</sequence>
<keyword evidence="2" id="KW-1185">Reference proteome</keyword>
<protein>
    <submittedName>
        <fullName evidence="1">Uncharacterized protein</fullName>
    </submittedName>
</protein>
<reference evidence="1" key="1">
    <citation type="submission" date="2021-12" db="EMBL/GenBank/DDBJ databases">
        <authorList>
            <person name="Zaccaron A."/>
            <person name="Stergiopoulos I."/>
        </authorList>
    </citation>
    <scope>NUCLEOTIDE SEQUENCE</scope>
    <source>
        <strain evidence="1">Race5_Kim</strain>
    </source>
</reference>
<dbReference type="OMA" id="WLELILW"/>
<proteinExistence type="predicted"/>
<dbReference type="GeneID" id="71990268"/>
<dbReference type="KEGG" id="ffu:CLAFUR5_10390"/>
<evidence type="ECO:0000313" key="1">
    <source>
        <dbReference type="EMBL" id="UJO20480.1"/>
    </source>
</evidence>
<accession>A0A9Q8PDK3</accession>
<dbReference type="Proteomes" id="UP000756132">
    <property type="component" value="Chromosome 7"/>
</dbReference>
<dbReference type="OrthoDB" id="5341924at2759"/>
<dbReference type="EMBL" id="CP090169">
    <property type="protein sequence ID" value="UJO20480.1"/>
    <property type="molecule type" value="Genomic_DNA"/>
</dbReference>
<gene>
    <name evidence="1" type="ORF">CLAFUR5_10390</name>
</gene>
<dbReference type="RefSeq" id="XP_047764846.1">
    <property type="nucleotide sequence ID" value="XM_047909538.1"/>
</dbReference>
<reference evidence="1" key="2">
    <citation type="journal article" date="2022" name="Microb. Genom.">
        <title>A chromosome-scale genome assembly of the tomato pathogen Cladosporium fulvum reveals a compartmentalized genome architecture and the presence of a dispensable chromosome.</title>
        <authorList>
            <person name="Zaccaron A.Z."/>
            <person name="Chen L.H."/>
            <person name="Samaras A."/>
            <person name="Stergiopoulos I."/>
        </authorList>
    </citation>
    <scope>NUCLEOTIDE SEQUENCE</scope>
    <source>
        <strain evidence="1">Race5_Kim</strain>
    </source>
</reference>
<name>A0A9Q8PDK3_PASFU</name>
<organism evidence="1 2">
    <name type="scientific">Passalora fulva</name>
    <name type="common">Tomato leaf mold</name>
    <name type="synonym">Cladosporium fulvum</name>
    <dbReference type="NCBI Taxonomy" id="5499"/>
    <lineage>
        <taxon>Eukaryota</taxon>
        <taxon>Fungi</taxon>
        <taxon>Dikarya</taxon>
        <taxon>Ascomycota</taxon>
        <taxon>Pezizomycotina</taxon>
        <taxon>Dothideomycetes</taxon>
        <taxon>Dothideomycetidae</taxon>
        <taxon>Mycosphaerellales</taxon>
        <taxon>Mycosphaerellaceae</taxon>
        <taxon>Fulvia</taxon>
    </lineage>
</organism>
<evidence type="ECO:0000313" key="2">
    <source>
        <dbReference type="Proteomes" id="UP000756132"/>
    </source>
</evidence>